<evidence type="ECO:0008006" key="3">
    <source>
        <dbReference type="Google" id="ProtNLM"/>
    </source>
</evidence>
<sequence length="81" mass="8828">MLVYFALTLFSLHSFNQLNTDGILPVSSGRISSGYDDISDFRAHRPHQGIDFAAPIVTEVVASFSGGEITLLAADKSWLKN</sequence>
<dbReference type="RefSeq" id="WP_057183268.1">
    <property type="nucleotide sequence ID" value="NZ_BDQM01000027.1"/>
</dbReference>
<proteinExistence type="predicted"/>
<protein>
    <recommendedName>
        <fullName evidence="3">Peptidase M23</fullName>
    </recommendedName>
</protein>
<keyword evidence="2" id="KW-1185">Reference proteome</keyword>
<reference evidence="1 2" key="1">
    <citation type="submission" date="2017-06" db="EMBL/GenBank/DDBJ databases">
        <title>Whole Genome Sequences of Colwellia marinimaniae MTCD1.</title>
        <authorList>
            <person name="Kusumoto H."/>
            <person name="Inoue M."/>
            <person name="Tanikawa K."/>
            <person name="Maeji H."/>
            <person name="Cameron J.H."/>
            <person name="Bartlett D.H."/>
        </authorList>
    </citation>
    <scope>NUCLEOTIDE SEQUENCE [LARGE SCALE GENOMIC DNA]</scope>
    <source>
        <strain evidence="1 2">MTCD1</strain>
    </source>
</reference>
<evidence type="ECO:0000313" key="2">
    <source>
        <dbReference type="Proteomes" id="UP000197068"/>
    </source>
</evidence>
<comment type="caution">
    <text evidence="1">The sequence shown here is derived from an EMBL/GenBank/DDBJ whole genome shotgun (WGS) entry which is preliminary data.</text>
</comment>
<dbReference type="Gene3D" id="2.70.70.10">
    <property type="entry name" value="Glucose Permease (Domain IIA)"/>
    <property type="match status" value="1"/>
</dbReference>
<organism evidence="1 2">
    <name type="scientific">Colwellia marinimaniae</name>
    <dbReference type="NCBI Taxonomy" id="1513592"/>
    <lineage>
        <taxon>Bacteria</taxon>
        <taxon>Pseudomonadati</taxon>
        <taxon>Pseudomonadota</taxon>
        <taxon>Gammaproteobacteria</taxon>
        <taxon>Alteromonadales</taxon>
        <taxon>Colwelliaceae</taxon>
        <taxon>Colwellia</taxon>
    </lineage>
</organism>
<dbReference type="Proteomes" id="UP000197068">
    <property type="component" value="Unassembled WGS sequence"/>
</dbReference>
<dbReference type="InterPro" id="IPR011055">
    <property type="entry name" value="Dup_hybrid_motif"/>
</dbReference>
<gene>
    <name evidence="1" type="ORF">MTCD1_02820</name>
</gene>
<name>A0ABQ0MXX9_9GAMM</name>
<accession>A0ABQ0MXX9</accession>
<dbReference type="EMBL" id="BDQM01000027">
    <property type="protein sequence ID" value="GAW97194.1"/>
    <property type="molecule type" value="Genomic_DNA"/>
</dbReference>
<dbReference type="SUPFAM" id="SSF51261">
    <property type="entry name" value="Duplicated hybrid motif"/>
    <property type="match status" value="1"/>
</dbReference>
<evidence type="ECO:0000313" key="1">
    <source>
        <dbReference type="EMBL" id="GAW97194.1"/>
    </source>
</evidence>